<evidence type="ECO:0000259" key="4">
    <source>
        <dbReference type="SMART" id="SM00562"/>
    </source>
</evidence>
<dbReference type="PANTHER" id="PTHR46161">
    <property type="entry name" value="NUCLEOSIDE DIPHOSPHATE KINASE"/>
    <property type="match status" value="1"/>
</dbReference>
<dbReference type="PROSITE" id="PS51374">
    <property type="entry name" value="NDPK_LIKE"/>
    <property type="match status" value="1"/>
</dbReference>
<dbReference type="AlphaFoldDB" id="A0A9N9X4W3"/>
<dbReference type="Gene3D" id="3.30.70.141">
    <property type="entry name" value="Nucleoside diphosphate kinase-like domain"/>
    <property type="match status" value="1"/>
</dbReference>
<dbReference type="OrthoDB" id="1729737at2759"/>
<evidence type="ECO:0000256" key="1">
    <source>
        <dbReference type="ARBA" id="ARBA00008142"/>
    </source>
</evidence>
<feature type="compositionally biased region" description="Low complexity" evidence="3">
    <location>
        <begin position="95"/>
        <end position="107"/>
    </location>
</feature>
<dbReference type="InterPro" id="IPR034907">
    <property type="entry name" value="NDK-like_dom"/>
</dbReference>
<dbReference type="GO" id="GO:1902176">
    <property type="term" value="P:negative regulation of oxidative stress-induced intrinsic apoptotic signaling pathway"/>
    <property type="evidence" value="ECO:0007669"/>
    <property type="project" value="TreeGrafter"/>
</dbReference>
<dbReference type="EMBL" id="OU896713">
    <property type="protein sequence ID" value="CAG9823554.1"/>
    <property type="molecule type" value="Genomic_DNA"/>
</dbReference>
<dbReference type="CDD" id="cd22970">
    <property type="entry name" value="DD_NDKH5-like"/>
    <property type="match status" value="1"/>
</dbReference>
<organism evidence="5 6">
    <name type="scientific">Phaedon cochleariae</name>
    <name type="common">Mustard beetle</name>
    <dbReference type="NCBI Taxonomy" id="80249"/>
    <lineage>
        <taxon>Eukaryota</taxon>
        <taxon>Metazoa</taxon>
        <taxon>Ecdysozoa</taxon>
        <taxon>Arthropoda</taxon>
        <taxon>Hexapoda</taxon>
        <taxon>Insecta</taxon>
        <taxon>Pterygota</taxon>
        <taxon>Neoptera</taxon>
        <taxon>Endopterygota</taxon>
        <taxon>Coleoptera</taxon>
        <taxon>Polyphaga</taxon>
        <taxon>Cucujiformia</taxon>
        <taxon>Chrysomeloidea</taxon>
        <taxon>Chrysomelidae</taxon>
        <taxon>Chrysomelinae</taxon>
        <taxon>Chrysomelini</taxon>
        <taxon>Phaedon</taxon>
    </lineage>
</organism>
<dbReference type="Pfam" id="PF05186">
    <property type="entry name" value="Dpy-30"/>
    <property type="match status" value="1"/>
</dbReference>
<evidence type="ECO:0000256" key="2">
    <source>
        <dbReference type="PROSITE-ProRule" id="PRU00706"/>
    </source>
</evidence>
<name>A0A9N9X4W3_PHACE</name>
<comment type="similarity">
    <text evidence="1 2">Belongs to the NDK family.</text>
</comment>
<dbReference type="PANTHER" id="PTHR46161:SF1">
    <property type="entry name" value="NUCLEOSIDE DIPHOSPHATE KINASE HOMOLOG 5"/>
    <property type="match status" value="1"/>
</dbReference>
<feature type="compositionally biased region" description="Polar residues" evidence="3">
    <location>
        <begin position="33"/>
        <end position="47"/>
    </location>
</feature>
<dbReference type="Proteomes" id="UP001153737">
    <property type="component" value="Chromosome 7"/>
</dbReference>
<evidence type="ECO:0000256" key="3">
    <source>
        <dbReference type="SAM" id="MobiDB-lite"/>
    </source>
</evidence>
<dbReference type="Pfam" id="PF00334">
    <property type="entry name" value="NDK"/>
    <property type="match status" value="1"/>
</dbReference>
<sequence length="314" mass="35038">MSIQASPRDKIGLLSASSFKSSLDRTTATNFNAYTTESSSRNSTPKNTGRPADTIHYLSPATTRTGSEHEGDLSYRQFVHFRPPDFAAQQQDFDSGSASSRSSASAACDQSEPQRTLAIVKPEAVRFKDVVLRAVWEAGLKILDQRLIHLSPEQVSEIYAKHYGSPSFPHMVVTMNVSPVLVLALAGKDCVEKWKTMIGPYGVLREEWFFPYSVRSRFGILADMPDALHASENVAEGMWENRYFFPRSILEPLIIDEDKVADYVNNFVTPTLTDGLAQVVLMKPIDPIMFLAEWLLLNNPYQAKFPENVAVSPL</sequence>
<protein>
    <recommendedName>
        <fullName evidence="4">Nucleoside diphosphate kinase-like domain-containing protein</fullName>
    </recommendedName>
</protein>
<feature type="region of interest" description="Disordered" evidence="3">
    <location>
        <begin position="89"/>
        <end position="112"/>
    </location>
</feature>
<dbReference type="SUPFAM" id="SSF54919">
    <property type="entry name" value="Nucleoside diphosphate kinase, NDK"/>
    <property type="match status" value="1"/>
</dbReference>
<dbReference type="GO" id="GO:0003341">
    <property type="term" value="P:cilium movement"/>
    <property type="evidence" value="ECO:0007669"/>
    <property type="project" value="TreeGrafter"/>
</dbReference>
<evidence type="ECO:0000313" key="5">
    <source>
        <dbReference type="EMBL" id="CAG9823554.1"/>
    </source>
</evidence>
<dbReference type="Gene3D" id="1.20.890.10">
    <property type="entry name" value="cAMP-dependent protein kinase regulatory subunit, dimerization-anchoring domain"/>
    <property type="match status" value="1"/>
</dbReference>
<gene>
    <name evidence="5" type="ORF">PHAECO_LOCUS11069</name>
</gene>
<reference evidence="5" key="1">
    <citation type="submission" date="2022-01" db="EMBL/GenBank/DDBJ databases">
        <authorList>
            <person name="King R."/>
        </authorList>
    </citation>
    <scope>NUCLEOTIDE SEQUENCE</scope>
</reference>
<feature type="domain" description="Nucleoside diphosphate kinase-like" evidence="4">
    <location>
        <begin position="113"/>
        <end position="252"/>
    </location>
</feature>
<dbReference type="InterPro" id="IPR007858">
    <property type="entry name" value="Dpy-30_motif"/>
</dbReference>
<comment type="caution">
    <text evidence="2">Lacks conserved residue(s) required for the propagation of feature annotation.</text>
</comment>
<dbReference type="GO" id="GO:0005929">
    <property type="term" value="C:cilium"/>
    <property type="evidence" value="ECO:0007669"/>
    <property type="project" value="TreeGrafter"/>
</dbReference>
<dbReference type="InterPro" id="IPR036850">
    <property type="entry name" value="NDK-like_dom_sf"/>
</dbReference>
<dbReference type="SMART" id="SM00562">
    <property type="entry name" value="NDK"/>
    <property type="match status" value="1"/>
</dbReference>
<proteinExistence type="inferred from homology"/>
<feature type="region of interest" description="Disordered" evidence="3">
    <location>
        <begin position="33"/>
        <end position="69"/>
    </location>
</feature>
<evidence type="ECO:0000313" key="6">
    <source>
        <dbReference type="Proteomes" id="UP001153737"/>
    </source>
</evidence>
<keyword evidence="6" id="KW-1185">Reference proteome</keyword>
<reference evidence="5" key="2">
    <citation type="submission" date="2022-10" db="EMBL/GenBank/DDBJ databases">
        <authorList>
            <consortium name="ENA_rothamsted_submissions"/>
            <consortium name="culmorum"/>
            <person name="King R."/>
        </authorList>
    </citation>
    <scope>NUCLEOTIDE SEQUENCE</scope>
</reference>
<accession>A0A9N9X4W3</accession>